<evidence type="ECO:0000313" key="1">
    <source>
        <dbReference type="EMBL" id="CCG44016.1"/>
    </source>
</evidence>
<sequence>MGKPFKRNEKDNLKIDKFDKSDYLPYDLSFIPRSTMSKQLKNFEGTKIISPYGNTEVNIENLIAQNKYHELDQLLREFADEQYQTGNIELAKKAYELLLELGTKISSNKENLLKIYLNERNENGIERVKIDLYNQMKETTDYNYQQNKIKRIINVYFRSY</sequence>
<dbReference type="EMBL" id="HE717023">
    <property type="protein sequence ID" value="CCG44016.1"/>
    <property type="molecule type" value="Genomic_DNA"/>
</dbReference>
<dbReference type="KEGG" id="hhd:HBHAL_1649"/>
<dbReference type="Proteomes" id="UP000007397">
    <property type="component" value="Chromosome"/>
</dbReference>
<dbReference type="PATRIC" id="fig|866895.3.peg.645"/>
<dbReference type="STRING" id="866895.HBHAL_1649"/>
<gene>
    <name evidence="1" type="ordered locus">HBHAL_1649</name>
</gene>
<organism evidence="1 2">
    <name type="scientific">Halobacillus halophilus (strain ATCC 35676 / DSM 2266 / JCM 20832 / KCTC 3685 / LMG 17431 / NBRC 102448 / NCIMB 2269)</name>
    <name type="common">Sporosarcina halophila</name>
    <dbReference type="NCBI Taxonomy" id="866895"/>
    <lineage>
        <taxon>Bacteria</taxon>
        <taxon>Bacillati</taxon>
        <taxon>Bacillota</taxon>
        <taxon>Bacilli</taxon>
        <taxon>Bacillales</taxon>
        <taxon>Bacillaceae</taxon>
        <taxon>Halobacillus</taxon>
    </lineage>
</organism>
<evidence type="ECO:0000313" key="2">
    <source>
        <dbReference type="Proteomes" id="UP000007397"/>
    </source>
</evidence>
<name>I0JIP8_HALH3</name>
<dbReference type="RefSeq" id="WP_014641923.1">
    <property type="nucleotide sequence ID" value="NC_017668.1"/>
</dbReference>
<protein>
    <submittedName>
        <fullName evidence="1">Uncharacterized protein</fullName>
    </submittedName>
</protein>
<accession>I0JIP8</accession>
<keyword evidence="2" id="KW-1185">Reference proteome</keyword>
<reference evidence="1 2" key="1">
    <citation type="journal article" date="2013" name="Environ. Microbiol.">
        <title>Chloride and organic osmolytes: a hybrid strategy to cope with elevated salinities by the moderately halophilic, chloride-dependent bacterium Halobacillus halophilus.</title>
        <authorList>
            <person name="Saum S.H."/>
            <person name="Pfeiffer F."/>
            <person name="Palm P."/>
            <person name="Rampp M."/>
            <person name="Schuster S.C."/>
            <person name="Muller V."/>
            <person name="Oesterhelt D."/>
        </authorList>
    </citation>
    <scope>NUCLEOTIDE SEQUENCE [LARGE SCALE GENOMIC DNA]</scope>
    <source>
        <strain evidence="2">ATCC 35676 / DSM 2266 / JCM 20832 / KCTC 3685 / LMG 17431 / NBRC 102448 / NCIMB 2269</strain>
    </source>
</reference>
<proteinExistence type="predicted"/>
<dbReference type="HOGENOM" id="CLU_1649757_0_0_9"/>
<dbReference type="AlphaFoldDB" id="I0JIP8"/>